<dbReference type="InterPro" id="IPR052701">
    <property type="entry name" value="GAG_Ulvan_Degrading_Sulfatases"/>
</dbReference>
<keyword evidence="3" id="KW-1185">Reference proteome</keyword>
<dbReference type="InterPro" id="IPR000917">
    <property type="entry name" value="Sulfatase_N"/>
</dbReference>
<accession>A0A1I2PNI5</accession>
<evidence type="ECO:0000313" key="3">
    <source>
        <dbReference type="Proteomes" id="UP000198876"/>
    </source>
</evidence>
<dbReference type="Proteomes" id="UP000198876">
    <property type="component" value="Unassembled WGS sequence"/>
</dbReference>
<dbReference type="PANTHER" id="PTHR43751:SF3">
    <property type="entry name" value="SULFATASE N-TERMINAL DOMAIN-CONTAINING PROTEIN"/>
    <property type="match status" value="1"/>
</dbReference>
<proteinExistence type="predicted"/>
<reference evidence="3" key="1">
    <citation type="submission" date="2016-10" db="EMBL/GenBank/DDBJ databases">
        <authorList>
            <person name="Varghese N."/>
            <person name="Submissions S."/>
        </authorList>
    </citation>
    <scope>NUCLEOTIDE SEQUENCE [LARGE SCALE GENOMIC DNA]</scope>
    <source>
        <strain evidence="3">CGMCC 1.7739</strain>
    </source>
</reference>
<dbReference type="STRING" id="553467.SAMN04488063_1665"/>
<name>A0A1I2PNI5_9EURY</name>
<dbReference type="SUPFAM" id="SSF53649">
    <property type="entry name" value="Alkaline phosphatase-like"/>
    <property type="match status" value="1"/>
</dbReference>
<feature type="domain" description="Sulfatase N-terminal" evidence="1">
    <location>
        <begin position="67"/>
        <end position="331"/>
    </location>
</feature>
<dbReference type="InterPro" id="IPR017850">
    <property type="entry name" value="Alkaline_phosphatase_core_sf"/>
</dbReference>
<evidence type="ECO:0000313" key="2">
    <source>
        <dbReference type="EMBL" id="SFG17618.1"/>
    </source>
</evidence>
<protein>
    <submittedName>
        <fullName evidence="2">Sulfatase</fullName>
    </submittedName>
</protein>
<organism evidence="2 3">
    <name type="scientific">Halopelagius inordinatus</name>
    <dbReference type="NCBI Taxonomy" id="553467"/>
    <lineage>
        <taxon>Archaea</taxon>
        <taxon>Methanobacteriati</taxon>
        <taxon>Methanobacteriota</taxon>
        <taxon>Stenosarchaea group</taxon>
        <taxon>Halobacteria</taxon>
        <taxon>Halobacteriales</taxon>
        <taxon>Haloferacaceae</taxon>
    </lineage>
</organism>
<dbReference type="AlphaFoldDB" id="A0A1I2PNI5"/>
<dbReference type="Pfam" id="PF00884">
    <property type="entry name" value="Sulfatase"/>
    <property type="match status" value="1"/>
</dbReference>
<dbReference type="Gene3D" id="3.40.720.10">
    <property type="entry name" value="Alkaline Phosphatase, subunit A"/>
    <property type="match status" value="1"/>
</dbReference>
<dbReference type="PANTHER" id="PTHR43751">
    <property type="entry name" value="SULFATASE"/>
    <property type="match status" value="1"/>
</dbReference>
<sequence length="462" mass="53611">MTEQDRYEGQRPRLQIPRLRRETDNPPIILLSIDALRWDVTELLTWLFGSYADDFEQPEEPRTQGRWTAPSHGSMFTGVHPGDHRYVGARKPGDPSRPIHPELESIPKLLSRRGYKSSAIVSHTRILPEFGFGRGFDRFKLHKMAHDRWNTRETDARATVDQLIEWLDVDVGTSNVFYFAHLFDAHYPYYPPRSLHDGDSVDYDVIQQFTDLRPDNSDYLKLIESTDDPMDPQVLDEIKRYYGQSVDYIGSQLVRLFDRLETHDLYDDALIFITGDHGEEFGERGVYSHTSLYDENIRPAVLVKPPENTDWSVPTETDELDILPTIARAVGESPPSYCPGVPWQEDVPRRTRITERIDPDWYNVSIEEEGIKGIFTYPENFPDRPTERTVDRGPEYEEFYRLEAVREGNTDDHADSIDEDTKRRLREKAASFVTKKPIVDDSGLVAETDQETKEHLRQLGYF</sequence>
<gene>
    <name evidence="2" type="ORF">SAMN04488063_1665</name>
</gene>
<evidence type="ECO:0000259" key="1">
    <source>
        <dbReference type="Pfam" id="PF00884"/>
    </source>
</evidence>
<dbReference type="EMBL" id="FOOQ01000001">
    <property type="protein sequence ID" value="SFG17618.1"/>
    <property type="molecule type" value="Genomic_DNA"/>
</dbReference>